<dbReference type="EMBL" id="ML179207">
    <property type="protein sequence ID" value="THU95124.1"/>
    <property type="molecule type" value="Genomic_DNA"/>
</dbReference>
<feature type="non-terminal residue" evidence="2">
    <location>
        <position position="1"/>
    </location>
</feature>
<evidence type="ECO:0000313" key="2">
    <source>
        <dbReference type="EMBL" id="THU95124.1"/>
    </source>
</evidence>
<organism evidence="2 3">
    <name type="scientific">Dendrothele bispora (strain CBS 962.96)</name>
    <dbReference type="NCBI Taxonomy" id="1314807"/>
    <lineage>
        <taxon>Eukaryota</taxon>
        <taxon>Fungi</taxon>
        <taxon>Dikarya</taxon>
        <taxon>Basidiomycota</taxon>
        <taxon>Agaricomycotina</taxon>
        <taxon>Agaricomycetes</taxon>
        <taxon>Agaricomycetidae</taxon>
        <taxon>Agaricales</taxon>
        <taxon>Agaricales incertae sedis</taxon>
        <taxon>Dendrothele</taxon>
    </lineage>
</organism>
<accession>A0A4S8LZE8</accession>
<reference evidence="2 3" key="1">
    <citation type="journal article" date="2019" name="Nat. Ecol. Evol.">
        <title>Megaphylogeny resolves global patterns of mushroom evolution.</title>
        <authorList>
            <person name="Varga T."/>
            <person name="Krizsan K."/>
            <person name="Foldi C."/>
            <person name="Dima B."/>
            <person name="Sanchez-Garcia M."/>
            <person name="Sanchez-Ramirez S."/>
            <person name="Szollosi G.J."/>
            <person name="Szarkandi J.G."/>
            <person name="Papp V."/>
            <person name="Albert L."/>
            <person name="Andreopoulos W."/>
            <person name="Angelini C."/>
            <person name="Antonin V."/>
            <person name="Barry K.W."/>
            <person name="Bougher N.L."/>
            <person name="Buchanan P."/>
            <person name="Buyck B."/>
            <person name="Bense V."/>
            <person name="Catcheside P."/>
            <person name="Chovatia M."/>
            <person name="Cooper J."/>
            <person name="Damon W."/>
            <person name="Desjardin D."/>
            <person name="Finy P."/>
            <person name="Geml J."/>
            <person name="Haridas S."/>
            <person name="Hughes K."/>
            <person name="Justo A."/>
            <person name="Karasinski D."/>
            <person name="Kautmanova I."/>
            <person name="Kiss B."/>
            <person name="Kocsube S."/>
            <person name="Kotiranta H."/>
            <person name="LaButti K.M."/>
            <person name="Lechner B.E."/>
            <person name="Liimatainen K."/>
            <person name="Lipzen A."/>
            <person name="Lukacs Z."/>
            <person name="Mihaltcheva S."/>
            <person name="Morgado L.N."/>
            <person name="Niskanen T."/>
            <person name="Noordeloos M.E."/>
            <person name="Ohm R.A."/>
            <person name="Ortiz-Santana B."/>
            <person name="Ovrebo C."/>
            <person name="Racz N."/>
            <person name="Riley R."/>
            <person name="Savchenko A."/>
            <person name="Shiryaev A."/>
            <person name="Soop K."/>
            <person name="Spirin V."/>
            <person name="Szebenyi C."/>
            <person name="Tomsovsky M."/>
            <person name="Tulloss R.E."/>
            <person name="Uehling J."/>
            <person name="Grigoriev I.V."/>
            <person name="Vagvolgyi C."/>
            <person name="Papp T."/>
            <person name="Martin F.M."/>
            <person name="Miettinen O."/>
            <person name="Hibbett D.S."/>
            <person name="Nagy L.G."/>
        </authorList>
    </citation>
    <scope>NUCLEOTIDE SEQUENCE [LARGE SCALE GENOMIC DNA]</scope>
    <source>
        <strain evidence="2 3">CBS 962.96</strain>
    </source>
</reference>
<dbReference type="OrthoDB" id="3247165at2759"/>
<evidence type="ECO:0000256" key="1">
    <source>
        <dbReference type="SAM" id="MobiDB-lite"/>
    </source>
</evidence>
<dbReference type="Proteomes" id="UP000297245">
    <property type="component" value="Unassembled WGS sequence"/>
</dbReference>
<feature type="region of interest" description="Disordered" evidence="1">
    <location>
        <begin position="111"/>
        <end position="136"/>
    </location>
</feature>
<keyword evidence="3" id="KW-1185">Reference proteome</keyword>
<feature type="non-terminal residue" evidence="2">
    <location>
        <position position="173"/>
    </location>
</feature>
<name>A0A4S8LZE8_DENBC</name>
<sequence>RQELRELELLDEITRLRYLGKMPPETVSETRSSVLMKFRLLKGIQYLPPKIHSAIVWSEIEPFEISDESQITWKIVSTENTDRSKNLYRTGNFKSAKTLEKAQETIVYSKKRNVSDTNPDENGPETTKQKTLCDRNIASDSTLPSHHKTLSWSENSCAYDSVIMLLFHVYLTH</sequence>
<gene>
    <name evidence="2" type="ORF">K435DRAFT_611190</name>
</gene>
<evidence type="ECO:0000313" key="3">
    <source>
        <dbReference type="Proteomes" id="UP000297245"/>
    </source>
</evidence>
<dbReference type="AlphaFoldDB" id="A0A4S8LZE8"/>
<protein>
    <submittedName>
        <fullName evidence="2">Uncharacterized protein</fullName>
    </submittedName>
</protein>
<proteinExistence type="predicted"/>